<dbReference type="Proteomes" id="UP000285865">
    <property type="component" value="Unassembled WGS sequence"/>
</dbReference>
<dbReference type="AlphaFoldDB" id="A0A414ZRH0"/>
<dbReference type="RefSeq" id="WP_118257303.1">
    <property type="nucleotide sequence ID" value="NZ_QRKN01000001.1"/>
</dbReference>
<evidence type="ECO:0000313" key="2">
    <source>
        <dbReference type="Proteomes" id="UP000285865"/>
    </source>
</evidence>
<accession>A0A414ZRH0</accession>
<protein>
    <submittedName>
        <fullName evidence="1">Uncharacterized protein</fullName>
    </submittedName>
</protein>
<sequence>MGNNQSSFYQGYMKKLQERAKKAVKEAQEKSFSEYFDVAEKKIRNIYEDVITDFYNSYPDPFYDRRGSLYNLIQTKKSYDYLSIWFDPSLISYRNGYAGENGLYDQVFRQGWHGGANINGEMLVPWTAPPVEYDGNKTPWSFPKPWNKRVGIKHGWRQAEKAPISPLQDFKRRIDQYQKTEYQKDYENVWNKYKSNIKIDI</sequence>
<evidence type="ECO:0000313" key="1">
    <source>
        <dbReference type="EMBL" id="RHI25827.1"/>
    </source>
</evidence>
<comment type="caution">
    <text evidence="1">The sequence shown here is derived from an EMBL/GenBank/DDBJ whole genome shotgun (WGS) entry which is preliminary data.</text>
</comment>
<name>A0A414ZRH0_9FIRM</name>
<dbReference type="EMBL" id="QRKN01000001">
    <property type="protein sequence ID" value="RHI25827.1"/>
    <property type="molecule type" value="Genomic_DNA"/>
</dbReference>
<organism evidence="1 2">
    <name type="scientific">Agathobacter rectalis</name>
    <dbReference type="NCBI Taxonomy" id="39491"/>
    <lineage>
        <taxon>Bacteria</taxon>
        <taxon>Bacillati</taxon>
        <taxon>Bacillota</taxon>
        <taxon>Clostridia</taxon>
        <taxon>Lachnospirales</taxon>
        <taxon>Lachnospiraceae</taxon>
        <taxon>Agathobacter</taxon>
    </lineage>
</organism>
<proteinExistence type="predicted"/>
<reference evidence="1 2" key="1">
    <citation type="submission" date="2018-08" db="EMBL/GenBank/DDBJ databases">
        <title>A genome reference for cultivated species of the human gut microbiota.</title>
        <authorList>
            <person name="Zou Y."/>
            <person name="Xue W."/>
            <person name="Luo G."/>
        </authorList>
    </citation>
    <scope>NUCLEOTIDE SEQUENCE [LARGE SCALE GENOMIC DNA]</scope>
    <source>
        <strain evidence="1 2">AM16-11</strain>
    </source>
</reference>
<gene>
    <name evidence="1" type="ORF">DW172_03880</name>
</gene>